<dbReference type="GeneID" id="107217416"/>
<keyword evidence="4" id="KW-0158">Chromosome</keyword>
<dbReference type="Proteomes" id="UP000829291">
    <property type="component" value="Chromosome 7"/>
</dbReference>
<accession>A0A6J0B5U9</accession>
<evidence type="ECO:0000256" key="1">
    <source>
        <dbReference type="ARBA" id="ARBA00004629"/>
    </source>
</evidence>
<dbReference type="RefSeq" id="XP_015510424.1">
    <property type="nucleotide sequence ID" value="XM_015654938.2"/>
</dbReference>
<comment type="similarity">
    <text evidence="2">Belongs to the mis12 family.</text>
</comment>
<keyword evidence="7" id="KW-0995">Kinetochore</keyword>
<gene>
    <name evidence="13" type="primary">LOC107217416</name>
</gene>
<dbReference type="AlphaFoldDB" id="A0A6J0B5U9"/>
<keyword evidence="9" id="KW-0131">Cell cycle</keyword>
<dbReference type="Pfam" id="PF05859">
    <property type="entry name" value="Mis12"/>
    <property type="match status" value="1"/>
</dbReference>
<keyword evidence="12" id="KW-1185">Reference proteome</keyword>
<keyword evidence="10" id="KW-0137">Centromere</keyword>
<dbReference type="GO" id="GO:0051301">
    <property type="term" value="P:cell division"/>
    <property type="evidence" value="ECO:0007669"/>
    <property type="project" value="UniProtKB-KW"/>
</dbReference>
<dbReference type="PANTHER" id="PTHR14527:SF2">
    <property type="entry name" value="PROTEIN MIS12 HOMOLOG"/>
    <property type="match status" value="1"/>
</dbReference>
<dbReference type="PANTHER" id="PTHR14527">
    <property type="entry name" value="PROTEIN MIS12 HOMOLOG"/>
    <property type="match status" value="1"/>
</dbReference>
<evidence type="ECO:0000256" key="5">
    <source>
        <dbReference type="ARBA" id="ARBA00022618"/>
    </source>
</evidence>
<evidence type="ECO:0000256" key="2">
    <source>
        <dbReference type="ARBA" id="ARBA00008643"/>
    </source>
</evidence>
<organism evidence="13">
    <name type="scientific">Neodiprion lecontei</name>
    <name type="common">Redheaded pine sawfly</name>
    <dbReference type="NCBI Taxonomy" id="441921"/>
    <lineage>
        <taxon>Eukaryota</taxon>
        <taxon>Metazoa</taxon>
        <taxon>Ecdysozoa</taxon>
        <taxon>Arthropoda</taxon>
        <taxon>Hexapoda</taxon>
        <taxon>Insecta</taxon>
        <taxon>Pterygota</taxon>
        <taxon>Neoptera</taxon>
        <taxon>Endopterygota</taxon>
        <taxon>Hymenoptera</taxon>
        <taxon>Tenthredinoidea</taxon>
        <taxon>Diprionidae</taxon>
        <taxon>Diprioninae</taxon>
        <taxon>Neodiprion</taxon>
    </lineage>
</organism>
<evidence type="ECO:0000256" key="3">
    <source>
        <dbReference type="ARBA" id="ARBA00013793"/>
    </source>
</evidence>
<feature type="coiled-coil region" evidence="11">
    <location>
        <begin position="71"/>
        <end position="129"/>
    </location>
</feature>
<dbReference type="GO" id="GO:0000070">
    <property type="term" value="P:mitotic sister chromatid segregation"/>
    <property type="evidence" value="ECO:0007669"/>
    <property type="project" value="TreeGrafter"/>
</dbReference>
<evidence type="ECO:0000256" key="8">
    <source>
        <dbReference type="ARBA" id="ARBA00023054"/>
    </source>
</evidence>
<evidence type="ECO:0000256" key="11">
    <source>
        <dbReference type="SAM" id="Coils"/>
    </source>
</evidence>
<evidence type="ECO:0000313" key="12">
    <source>
        <dbReference type="Proteomes" id="UP000829291"/>
    </source>
</evidence>
<dbReference type="GO" id="GO:0005634">
    <property type="term" value="C:nucleus"/>
    <property type="evidence" value="ECO:0007669"/>
    <property type="project" value="InterPro"/>
</dbReference>
<keyword evidence="8 11" id="KW-0175">Coiled coil</keyword>
<protein>
    <recommendedName>
        <fullName evidence="3">Protein MIS12 homolog</fullName>
    </recommendedName>
</protein>
<sequence>MASEEMKLRKREEYEMQLFGFHSRAAYDGIKNIIKEEVRSVCQNLSKSIESKYKLGSEELSVLRTEAKDLVQTYENRAESHMESLNNIVRQFIAIPDNVLLDEDKGQAVQVSEDEFEELKTKMDNLQKRAEGVTMFNAALRQELELQKRFKACEDAINNASREIKDNTVVPNLDDQITEFIQQSEKLRMQLPIPESQCERHKYNPPLENLKDFDLVYRETLINTANE</sequence>
<comment type="subcellular location">
    <subcellularLocation>
        <location evidence="1">Chromosome</location>
        <location evidence="1">Centromere</location>
        <location evidence="1">Kinetochore</location>
    </subcellularLocation>
</comment>
<evidence type="ECO:0000256" key="6">
    <source>
        <dbReference type="ARBA" id="ARBA00022776"/>
    </source>
</evidence>
<evidence type="ECO:0000256" key="4">
    <source>
        <dbReference type="ARBA" id="ARBA00022454"/>
    </source>
</evidence>
<dbReference type="GO" id="GO:0000444">
    <property type="term" value="C:MIS12/MIND type complex"/>
    <property type="evidence" value="ECO:0007669"/>
    <property type="project" value="TreeGrafter"/>
</dbReference>
<proteinExistence type="inferred from homology"/>
<dbReference type="KEGG" id="nlo:107217416"/>
<dbReference type="InterPro" id="IPR008685">
    <property type="entry name" value="Centromere_Mis12"/>
</dbReference>
<dbReference type="InParanoid" id="A0A6J0B5U9"/>
<evidence type="ECO:0000256" key="10">
    <source>
        <dbReference type="ARBA" id="ARBA00023328"/>
    </source>
</evidence>
<keyword evidence="5" id="KW-0132">Cell division</keyword>
<dbReference type="GO" id="GO:0051382">
    <property type="term" value="P:kinetochore assembly"/>
    <property type="evidence" value="ECO:0007669"/>
    <property type="project" value="TreeGrafter"/>
</dbReference>
<evidence type="ECO:0000256" key="7">
    <source>
        <dbReference type="ARBA" id="ARBA00022838"/>
    </source>
</evidence>
<evidence type="ECO:0000256" key="9">
    <source>
        <dbReference type="ARBA" id="ARBA00023306"/>
    </source>
</evidence>
<keyword evidence="6" id="KW-0498">Mitosis</keyword>
<name>A0A6J0B5U9_NEOLC</name>
<evidence type="ECO:0000313" key="13">
    <source>
        <dbReference type="RefSeq" id="XP_015510424.1"/>
    </source>
</evidence>
<reference evidence="13" key="1">
    <citation type="submission" date="2025-08" db="UniProtKB">
        <authorList>
            <consortium name="RefSeq"/>
        </authorList>
    </citation>
    <scope>IDENTIFICATION</scope>
    <source>
        <tissue evidence="13">Thorax and Abdomen</tissue>
    </source>
</reference>
<dbReference type="OrthoDB" id="1884855at2759"/>